<dbReference type="PANTHER" id="PTHR10169:SF38">
    <property type="entry name" value="DNA TOPOISOMERASE 2"/>
    <property type="match status" value="1"/>
</dbReference>
<evidence type="ECO:0000259" key="12">
    <source>
        <dbReference type="PROSITE" id="PS52040"/>
    </source>
</evidence>
<evidence type="ECO:0000256" key="7">
    <source>
        <dbReference type="ARBA" id="ARBA00023029"/>
    </source>
</evidence>
<dbReference type="GO" id="GO:0005524">
    <property type="term" value="F:ATP binding"/>
    <property type="evidence" value="ECO:0007669"/>
    <property type="project" value="UniProtKB-KW"/>
</dbReference>
<keyword evidence="6" id="KW-0067">ATP-binding</keyword>
<feature type="compositionally biased region" description="Basic and acidic residues" evidence="11">
    <location>
        <begin position="542"/>
        <end position="551"/>
    </location>
</feature>
<dbReference type="InterPro" id="IPR013757">
    <property type="entry name" value="Topo_IIA_A_a_sf"/>
</dbReference>
<gene>
    <name evidence="13" type="ORF">DBRI00130_LOCUS23004</name>
</gene>
<evidence type="ECO:0000256" key="4">
    <source>
        <dbReference type="ARBA" id="ARBA00012895"/>
    </source>
</evidence>
<feature type="compositionally biased region" description="Acidic residues" evidence="11">
    <location>
        <begin position="687"/>
        <end position="703"/>
    </location>
</feature>
<dbReference type="AlphaFoldDB" id="A0A7S4RR53"/>
<dbReference type="GO" id="GO:0003918">
    <property type="term" value="F:DNA topoisomerase type II (double strand cut, ATP-hydrolyzing) activity"/>
    <property type="evidence" value="ECO:0007669"/>
    <property type="project" value="UniProtKB-EC"/>
</dbReference>
<evidence type="ECO:0000313" key="13">
    <source>
        <dbReference type="EMBL" id="CAE4622631.1"/>
    </source>
</evidence>
<feature type="active site" description="O-(5'-phospho-DNA)-tyrosine intermediate" evidence="10">
    <location>
        <position position="35"/>
    </location>
</feature>
<feature type="compositionally biased region" description="Acidic residues" evidence="11">
    <location>
        <begin position="647"/>
        <end position="663"/>
    </location>
</feature>
<keyword evidence="8 10" id="KW-0238">DNA-binding</keyword>
<feature type="compositionally biased region" description="Basic residues" evidence="11">
    <location>
        <begin position="424"/>
        <end position="448"/>
    </location>
</feature>
<name>A0A7S4RR53_9STRA</name>
<dbReference type="GO" id="GO:0003677">
    <property type="term" value="F:DNA binding"/>
    <property type="evidence" value="ECO:0007669"/>
    <property type="project" value="UniProtKB-UniRule"/>
</dbReference>
<dbReference type="InterPro" id="IPR013758">
    <property type="entry name" value="Topo_IIA_A/C_ab"/>
</dbReference>
<dbReference type="InterPro" id="IPR013760">
    <property type="entry name" value="Topo_IIA-like_dom_sf"/>
</dbReference>
<keyword evidence="5" id="KW-0547">Nucleotide-binding</keyword>
<dbReference type="EC" id="5.6.2.2" evidence="4"/>
<dbReference type="Gene3D" id="3.30.1360.40">
    <property type="match status" value="1"/>
</dbReference>
<accession>A0A7S4RR53</accession>
<keyword evidence="9 10" id="KW-0413">Isomerase</keyword>
<feature type="region of interest" description="Disordered" evidence="11">
    <location>
        <begin position="411"/>
        <end position="703"/>
    </location>
</feature>
<evidence type="ECO:0000256" key="9">
    <source>
        <dbReference type="ARBA" id="ARBA00023235"/>
    </source>
</evidence>
<comment type="catalytic activity">
    <reaction evidence="1 10">
        <text>ATP-dependent breakage, passage and rejoining of double-stranded DNA.</text>
        <dbReference type="EC" id="5.6.2.2"/>
    </reaction>
</comment>
<dbReference type="SUPFAM" id="SSF56719">
    <property type="entry name" value="Type II DNA topoisomerase"/>
    <property type="match status" value="1"/>
</dbReference>
<dbReference type="GO" id="GO:0000819">
    <property type="term" value="P:sister chromatid segregation"/>
    <property type="evidence" value="ECO:0007669"/>
    <property type="project" value="TreeGrafter"/>
</dbReference>
<dbReference type="PANTHER" id="PTHR10169">
    <property type="entry name" value="DNA TOPOISOMERASE/GYRASE"/>
    <property type="match status" value="1"/>
</dbReference>
<feature type="compositionally biased region" description="Basic residues" evidence="11">
    <location>
        <begin position="595"/>
        <end position="630"/>
    </location>
</feature>
<feature type="compositionally biased region" description="Low complexity" evidence="11">
    <location>
        <begin position="510"/>
        <end position="522"/>
    </location>
</feature>
<sequence length="703" mass="78345">MAQSFVGSNNVNLLTPSGQFGTRRMGGKDAASPRYIFTKLEKITRTIFHPDDDALLTYLHDDGLSIEPEFYMPVIPMVLVNGSEGIGTGWSSNVPNYDPRLVISNLRKMINGEEIEKMSPHYYGFTGEINSEGGKRVGSYVVKGKIERTDENTLFISELPIKKWTQDYKVFLEALLVGDGKIEPSIKDFKENHTDSTVSFTITAEPSKIDAFEKGKDGLYGKFKLLGSVSTTNLTLFNDDGRIIKYAAPEEILKAFFGLRLDYYSRRKALLLENLRWDQKMLSNKARFVEEVCSGELIVSNRKRKDLLADLKERGYDMMNKKEDKHKSNEDGNESDNESVEESASDAELAKGYDYLLGMKIWTLTYEKAEQLRRQLAEKTQAVEELEATSPSKIWQNDLDNIEEALDERDAAMEAADEEERKAQSKSKKRQAKVTKKKATAAKKKKKKKDDWDSDLEDDSSDDEKMNSGSDDDFVTRQKPAASKKRPAQRAVKKEVRNETVTRKTKDTIVPDAPVSSSSVASIDEKSIEDVTARMSLLLSPEPKKVKREVVSSDLSSDAESDDNNKGKKRPSPRALGDFDSPSFEGTDEDEKPAPKKKAAVKKSAAKKAAAKKPAAKKAVAKKPAAKKVKTTTAGKGRGRKKVVVDIESDEDEGIDFDEDDESVASVAPPPRARSARTRKAPVTYAIDDESASEPEESDDDFV</sequence>
<dbReference type="Gene3D" id="3.90.199.10">
    <property type="entry name" value="Topoisomerase II, domain 5"/>
    <property type="match status" value="1"/>
</dbReference>
<comment type="similarity">
    <text evidence="3">Belongs to the type II topoisomerase family.</text>
</comment>
<feature type="region of interest" description="Disordered" evidence="11">
    <location>
        <begin position="319"/>
        <end position="345"/>
    </location>
</feature>
<dbReference type="EMBL" id="HBNS01029252">
    <property type="protein sequence ID" value="CAE4622631.1"/>
    <property type="molecule type" value="Transcribed_RNA"/>
</dbReference>
<feature type="compositionally biased region" description="Basic and acidic residues" evidence="11">
    <location>
        <begin position="523"/>
        <end position="532"/>
    </location>
</feature>
<organism evidence="13">
    <name type="scientific">Ditylum brightwellii</name>
    <dbReference type="NCBI Taxonomy" id="49249"/>
    <lineage>
        <taxon>Eukaryota</taxon>
        <taxon>Sar</taxon>
        <taxon>Stramenopiles</taxon>
        <taxon>Ochrophyta</taxon>
        <taxon>Bacillariophyta</taxon>
        <taxon>Mediophyceae</taxon>
        <taxon>Lithodesmiophycidae</taxon>
        <taxon>Lithodesmiales</taxon>
        <taxon>Lithodesmiaceae</taxon>
        <taxon>Ditylum</taxon>
    </lineage>
</organism>
<feature type="domain" description="Topo IIA-type catalytic" evidence="12">
    <location>
        <begin position="1"/>
        <end position="399"/>
    </location>
</feature>
<dbReference type="InterPro" id="IPR001154">
    <property type="entry name" value="TopoII_euk"/>
</dbReference>
<evidence type="ECO:0000256" key="8">
    <source>
        <dbReference type="ARBA" id="ARBA00023125"/>
    </source>
</evidence>
<evidence type="ECO:0000256" key="10">
    <source>
        <dbReference type="PROSITE-ProRule" id="PRU01384"/>
    </source>
</evidence>
<evidence type="ECO:0000256" key="3">
    <source>
        <dbReference type="ARBA" id="ARBA00011080"/>
    </source>
</evidence>
<dbReference type="SMART" id="SM00434">
    <property type="entry name" value="TOP4c"/>
    <property type="match status" value="1"/>
</dbReference>
<dbReference type="InterPro" id="IPR050634">
    <property type="entry name" value="DNA_Topoisomerase_II"/>
</dbReference>
<protein>
    <recommendedName>
        <fullName evidence="4">DNA topoisomerase (ATP-hydrolyzing)</fullName>
        <ecNumber evidence="4">5.6.2.2</ecNumber>
    </recommendedName>
</protein>
<dbReference type="FunFam" id="3.30.1360.40:FF:000003">
    <property type="entry name" value="DNA topoisomerase 2"/>
    <property type="match status" value="1"/>
</dbReference>
<dbReference type="GO" id="GO:0006265">
    <property type="term" value="P:DNA topological change"/>
    <property type="evidence" value="ECO:0007669"/>
    <property type="project" value="UniProtKB-UniRule"/>
</dbReference>
<dbReference type="PROSITE" id="PS52040">
    <property type="entry name" value="TOPO_IIA"/>
    <property type="match status" value="1"/>
</dbReference>
<keyword evidence="7 10" id="KW-0799">Topoisomerase</keyword>
<evidence type="ECO:0000256" key="2">
    <source>
        <dbReference type="ARBA" id="ARBA00001946"/>
    </source>
</evidence>
<comment type="cofactor">
    <cofactor evidence="2">
        <name>Mg(2+)</name>
        <dbReference type="ChEBI" id="CHEBI:18420"/>
    </cofactor>
</comment>
<feature type="compositionally biased region" description="Basic and acidic residues" evidence="11">
    <location>
        <begin position="319"/>
        <end position="330"/>
    </location>
</feature>
<dbReference type="Gene3D" id="1.10.268.10">
    <property type="entry name" value="Topoisomerase, domain 3"/>
    <property type="match status" value="1"/>
</dbReference>
<evidence type="ECO:0000256" key="1">
    <source>
        <dbReference type="ARBA" id="ARBA00000185"/>
    </source>
</evidence>
<dbReference type="GO" id="GO:0000712">
    <property type="term" value="P:resolution of meiotic recombination intermediates"/>
    <property type="evidence" value="ECO:0007669"/>
    <property type="project" value="TreeGrafter"/>
</dbReference>
<dbReference type="PRINTS" id="PR01158">
    <property type="entry name" value="TOPISMRASEII"/>
</dbReference>
<reference evidence="13" key="1">
    <citation type="submission" date="2021-01" db="EMBL/GenBank/DDBJ databases">
        <authorList>
            <person name="Corre E."/>
            <person name="Pelletier E."/>
            <person name="Niang G."/>
            <person name="Scheremetjew M."/>
            <person name="Finn R."/>
            <person name="Kale V."/>
            <person name="Holt S."/>
            <person name="Cochrane G."/>
            <person name="Meng A."/>
            <person name="Brown T."/>
            <person name="Cohen L."/>
        </authorList>
    </citation>
    <scope>NUCLEOTIDE SEQUENCE</scope>
    <source>
        <strain evidence="13">GSO104</strain>
    </source>
</reference>
<dbReference type="GO" id="GO:0005634">
    <property type="term" value="C:nucleus"/>
    <property type="evidence" value="ECO:0007669"/>
    <property type="project" value="TreeGrafter"/>
</dbReference>
<feature type="compositionally biased region" description="Acidic residues" evidence="11">
    <location>
        <begin position="331"/>
        <end position="345"/>
    </location>
</feature>
<proteinExistence type="inferred from homology"/>
<dbReference type="Pfam" id="PF00521">
    <property type="entry name" value="DNA_topoisoIV"/>
    <property type="match status" value="1"/>
</dbReference>
<evidence type="ECO:0000256" key="6">
    <source>
        <dbReference type="ARBA" id="ARBA00022840"/>
    </source>
</evidence>
<feature type="compositionally biased region" description="Basic and acidic residues" evidence="11">
    <location>
        <begin position="492"/>
        <end position="509"/>
    </location>
</feature>
<feature type="compositionally biased region" description="Acidic residues" evidence="11">
    <location>
        <begin position="452"/>
        <end position="462"/>
    </location>
</feature>
<dbReference type="InterPro" id="IPR002205">
    <property type="entry name" value="Topo_IIA_dom_A"/>
</dbReference>
<evidence type="ECO:0000256" key="11">
    <source>
        <dbReference type="SAM" id="MobiDB-lite"/>
    </source>
</evidence>
<evidence type="ECO:0000256" key="5">
    <source>
        <dbReference type="ARBA" id="ARBA00022741"/>
    </source>
</evidence>